<dbReference type="Pfam" id="PF25095">
    <property type="entry name" value="C2H2-zf_KIN17"/>
    <property type="match status" value="1"/>
</dbReference>
<gene>
    <name evidence="7" type="ORF">FKW77_003200</name>
</gene>
<dbReference type="AlphaFoldDB" id="A0A517LAP4"/>
<proteinExistence type="inferred from homology"/>
<dbReference type="Pfam" id="PF10357">
    <property type="entry name" value="WH_KIN17"/>
    <property type="match status" value="1"/>
</dbReference>
<dbReference type="Proteomes" id="UP000316270">
    <property type="component" value="Chromosome 8"/>
</dbReference>
<feature type="domain" description="DNA/RNA-binding protein Kin17 WH-like" evidence="6">
    <location>
        <begin position="52"/>
        <end position="178"/>
    </location>
</feature>
<evidence type="ECO:0000256" key="2">
    <source>
        <dbReference type="ARBA" id="ARBA00022723"/>
    </source>
</evidence>
<feature type="compositionally biased region" description="Basic and acidic residues" evidence="5">
    <location>
        <begin position="295"/>
        <end position="312"/>
    </location>
</feature>
<keyword evidence="4" id="KW-0862">Zinc</keyword>
<evidence type="ECO:0000256" key="5">
    <source>
        <dbReference type="SAM" id="MobiDB-lite"/>
    </source>
</evidence>
<dbReference type="InterPro" id="IPR038254">
    <property type="entry name" value="KIN17_WH-like_sf"/>
</dbReference>
<dbReference type="OrthoDB" id="10266249at2759"/>
<dbReference type="SMART" id="SM01253">
    <property type="entry name" value="Kin17_mid"/>
    <property type="match status" value="1"/>
</dbReference>
<dbReference type="InterPro" id="IPR056767">
    <property type="entry name" value="C2H2-Znf_KIN17"/>
</dbReference>
<evidence type="ECO:0000256" key="3">
    <source>
        <dbReference type="ARBA" id="ARBA00022771"/>
    </source>
</evidence>
<feature type="compositionally biased region" description="Low complexity" evidence="5">
    <location>
        <begin position="217"/>
        <end position="239"/>
    </location>
</feature>
<dbReference type="GO" id="GO:0005634">
    <property type="term" value="C:nucleus"/>
    <property type="evidence" value="ECO:0007669"/>
    <property type="project" value="TreeGrafter"/>
</dbReference>
<feature type="region of interest" description="Disordered" evidence="5">
    <location>
        <begin position="182"/>
        <end position="331"/>
    </location>
</feature>
<dbReference type="PANTHER" id="PTHR12805:SF0">
    <property type="entry name" value="DNA_RNA-BINDING PROTEIN KIN17"/>
    <property type="match status" value="1"/>
</dbReference>
<evidence type="ECO:0000313" key="7">
    <source>
        <dbReference type="EMBL" id="QDS72694.1"/>
    </source>
</evidence>
<reference evidence="7 8" key="1">
    <citation type="submission" date="2019-07" db="EMBL/GenBank/DDBJ databases">
        <title>Finished genome of Venturia effusa.</title>
        <authorList>
            <person name="Young C.A."/>
            <person name="Cox M.P."/>
            <person name="Ganley A.R.D."/>
            <person name="David W.J."/>
        </authorList>
    </citation>
    <scope>NUCLEOTIDE SEQUENCE [LARGE SCALE GENOMIC DNA]</scope>
    <source>
        <strain evidence="8">albino</strain>
    </source>
</reference>
<name>A0A517LAP4_9PEZI</name>
<feature type="compositionally biased region" description="Basic and acidic residues" evidence="5">
    <location>
        <begin position="321"/>
        <end position="331"/>
    </location>
</feature>
<keyword evidence="3" id="KW-0863">Zinc-finger</keyword>
<comment type="similarity">
    <text evidence="1">Belongs to the KIN17 family.</text>
</comment>
<dbReference type="InterPro" id="IPR037321">
    <property type="entry name" value="KIN17-like"/>
</dbReference>
<dbReference type="EMBL" id="CP042192">
    <property type="protein sequence ID" value="QDS72694.1"/>
    <property type="molecule type" value="Genomic_DNA"/>
</dbReference>
<dbReference type="GO" id="GO:0006260">
    <property type="term" value="P:DNA replication"/>
    <property type="evidence" value="ECO:0007669"/>
    <property type="project" value="TreeGrafter"/>
</dbReference>
<dbReference type="GO" id="GO:0008270">
    <property type="term" value="F:zinc ion binding"/>
    <property type="evidence" value="ECO:0007669"/>
    <property type="project" value="UniProtKB-KW"/>
</dbReference>
<evidence type="ECO:0000256" key="4">
    <source>
        <dbReference type="ARBA" id="ARBA00022833"/>
    </source>
</evidence>
<dbReference type="Gene3D" id="1.10.10.2030">
    <property type="entry name" value="DNA/RNA-binding protein Kin17, conserved domain"/>
    <property type="match status" value="1"/>
</dbReference>
<dbReference type="InterPro" id="IPR019447">
    <property type="entry name" value="DNA/RNA-bd_Kin17_WH-like_dom"/>
</dbReference>
<organism evidence="7 8">
    <name type="scientific">Venturia effusa</name>
    <dbReference type="NCBI Taxonomy" id="50376"/>
    <lineage>
        <taxon>Eukaryota</taxon>
        <taxon>Fungi</taxon>
        <taxon>Dikarya</taxon>
        <taxon>Ascomycota</taxon>
        <taxon>Pezizomycotina</taxon>
        <taxon>Dothideomycetes</taxon>
        <taxon>Pleosporomycetidae</taxon>
        <taxon>Venturiales</taxon>
        <taxon>Venturiaceae</taxon>
        <taxon>Venturia</taxon>
    </lineage>
</organism>
<dbReference type="InterPro" id="IPR036236">
    <property type="entry name" value="Znf_C2H2_sf"/>
</dbReference>
<dbReference type="GO" id="GO:0003690">
    <property type="term" value="F:double-stranded DNA binding"/>
    <property type="evidence" value="ECO:0007669"/>
    <property type="project" value="TreeGrafter"/>
</dbReference>
<evidence type="ECO:0000313" key="8">
    <source>
        <dbReference type="Proteomes" id="UP000316270"/>
    </source>
</evidence>
<evidence type="ECO:0000256" key="1">
    <source>
        <dbReference type="ARBA" id="ARBA00008517"/>
    </source>
</evidence>
<feature type="compositionally biased region" description="Basic and acidic residues" evidence="5">
    <location>
        <begin position="182"/>
        <end position="198"/>
    </location>
</feature>
<evidence type="ECO:0000259" key="6">
    <source>
        <dbReference type="SMART" id="SM01253"/>
    </source>
</evidence>
<accession>A0A517LAP4</accession>
<dbReference type="PANTHER" id="PTHR12805">
    <property type="entry name" value="KIN17 KIN, ANTIGENIC DETERMINANT OF RECA PROTEIN HOMOLOG"/>
    <property type="match status" value="1"/>
</dbReference>
<dbReference type="STRING" id="50376.A0A517LAP4"/>
<sequence length="331" mass="37641">MPKAEVGSTKWLGNKMKAKGLQRLRWYCTPCEKQCRDENGFKQHTMSEGHVRNMTLVGENSKSYIRDYSNQFKRDFLYLLRTAHGEKKIHANHFYQEYIANKEHIHMNATQWPSLTEFIKAIGREGIVRVYEEEKGLHIAWVDDSPEALRRRDAVRKKERQDKGDEERELKMLQDQIERAKEKARLKELEEAQNKIENPEAESGPPKPIEKISLKLSAAIPAPSASSTPATQSTVTTPPNETQLTESPSSTTPALKPAPMKLSLSNPLAKPKNPLAIGKKSNPLANKKSTFAPEPAKKMSEAERIMREEMDRKNKRGLLGGDRDGKRQKFG</sequence>
<keyword evidence="2" id="KW-0479">Metal-binding</keyword>
<feature type="compositionally biased region" description="Polar residues" evidence="5">
    <location>
        <begin position="240"/>
        <end position="253"/>
    </location>
</feature>
<dbReference type="SUPFAM" id="SSF57667">
    <property type="entry name" value="beta-beta-alpha zinc fingers"/>
    <property type="match status" value="1"/>
</dbReference>
<keyword evidence="8" id="KW-1185">Reference proteome</keyword>
<dbReference type="FunFam" id="1.10.10.2030:FF:000001">
    <property type="entry name" value="DNA/RNA-binding protein KIN17, putative"/>
    <property type="match status" value="1"/>
</dbReference>
<dbReference type="GO" id="GO:0006974">
    <property type="term" value="P:DNA damage response"/>
    <property type="evidence" value="ECO:0007669"/>
    <property type="project" value="TreeGrafter"/>
</dbReference>
<protein>
    <recommendedName>
        <fullName evidence="6">DNA/RNA-binding protein Kin17 WH-like domain-containing protein</fullName>
    </recommendedName>
</protein>